<gene>
    <name evidence="1" type="ORF">Cba03nite_16580</name>
</gene>
<dbReference type="AlphaFoldDB" id="A0A8J3JCU1"/>
<dbReference type="Proteomes" id="UP000601223">
    <property type="component" value="Unassembled WGS sequence"/>
</dbReference>
<reference evidence="1 2" key="1">
    <citation type="submission" date="2021-01" db="EMBL/GenBank/DDBJ databases">
        <title>Whole genome shotgun sequence of Catellatospora bangladeshensis NBRC 107357.</title>
        <authorList>
            <person name="Komaki H."/>
            <person name="Tamura T."/>
        </authorList>
    </citation>
    <scope>NUCLEOTIDE SEQUENCE [LARGE SCALE GENOMIC DNA]</scope>
    <source>
        <strain evidence="1 2">NBRC 107357</strain>
    </source>
</reference>
<comment type="caution">
    <text evidence="1">The sequence shown here is derived from an EMBL/GenBank/DDBJ whole genome shotgun (WGS) entry which is preliminary data.</text>
</comment>
<name>A0A8J3JCU1_9ACTN</name>
<dbReference type="EMBL" id="BONF01000009">
    <property type="protein sequence ID" value="GIF80309.1"/>
    <property type="molecule type" value="Genomic_DNA"/>
</dbReference>
<proteinExistence type="predicted"/>
<dbReference type="RefSeq" id="WP_203743734.1">
    <property type="nucleotide sequence ID" value="NZ_BONF01000009.1"/>
</dbReference>
<sequence length="214" mass="23567">MGADLSPRLRELPERPAVIPVPAWHGFFADPDGFAGHLARAAVAQLGDQARDWFTAHRANYPAGLPGTTAYVAHADLRHRFLFTGPIQAVGALTAADAVTEWSELAWWQAMLALHIAAVFGADPTDQARVRDLLTLWRVRGEPPPHGDFPAPDEARLRELTPRLALSLGRLTGRRSSRQAEFVPDPSWGTLRQLDARTLMPLANRAVKHFRALV</sequence>
<organism evidence="1 2">
    <name type="scientific">Catellatospora bangladeshensis</name>
    <dbReference type="NCBI Taxonomy" id="310355"/>
    <lineage>
        <taxon>Bacteria</taxon>
        <taxon>Bacillati</taxon>
        <taxon>Actinomycetota</taxon>
        <taxon>Actinomycetes</taxon>
        <taxon>Micromonosporales</taxon>
        <taxon>Micromonosporaceae</taxon>
        <taxon>Catellatospora</taxon>
    </lineage>
</organism>
<protein>
    <submittedName>
        <fullName evidence="1">Uncharacterized protein</fullName>
    </submittedName>
</protein>
<evidence type="ECO:0000313" key="1">
    <source>
        <dbReference type="EMBL" id="GIF80309.1"/>
    </source>
</evidence>
<evidence type="ECO:0000313" key="2">
    <source>
        <dbReference type="Proteomes" id="UP000601223"/>
    </source>
</evidence>
<accession>A0A8J3JCU1</accession>
<keyword evidence="2" id="KW-1185">Reference proteome</keyword>